<evidence type="ECO:0000256" key="1">
    <source>
        <dbReference type="ARBA" id="ARBA00022729"/>
    </source>
</evidence>
<dbReference type="OrthoDB" id="6708821at2"/>
<protein>
    <submittedName>
        <fullName evidence="9">LppC family lipoprotein</fullName>
    </submittedName>
</protein>
<dbReference type="HOGENOM" id="CLU_026091_2_1_6"/>
<name>C5BS51_TERTT</name>
<evidence type="ECO:0000256" key="3">
    <source>
        <dbReference type="ARBA" id="ARBA00022984"/>
    </source>
</evidence>
<evidence type="ECO:0000256" key="8">
    <source>
        <dbReference type="SAM" id="SignalP"/>
    </source>
</evidence>
<evidence type="ECO:0000256" key="6">
    <source>
        <dbReference type="ARBA" id="ARBA00023237"/>
    </source>
</evidence>
<dbReference type="EMBL" id="CP001614">
    <property type="protein sequence ID" value="ACR11369.1"/>
    <property type="molecule type" value="Genomic_DNA"/>
</dbReference>
<evidence type="ECO:0000256" key="4">
    <source>
        <dbReference type="ARBA" id="ARBA00023136"/>
    </source>
</evidence>
<keyword evidence="2" id="KW-0133">Cell shape</keyword>
<proteinExistence type="predicted"/>
<keyword evidence="3" id="KW-0573">Peptidoglycan synthesis</keyword>
<evidence type="ECO:0000313" key="10">
    <source>
        <dbReference type="Proteomes" id="UP000009080"/>
    </source>
</evidence>
<keyword evidence="10" id="KW-1185">Reference proteome</keyword>
<keyword evidence="4" id="KW-0472">Membrane</keyword>
<dbReference type="GO" id="GO:0009252">
    <property type="term" value="P:peptidoglycan biosynthetic process"/>
    <property type="evidence" value="ECO:0007669"/>
    <property type="project" value="UniProtKB-KW"/>
</dbReference>
<evidence type="ECO:0000256" key="7">
    <source>
        <dbReference type="ARBA" id="ARBA00023288"/>
    </source>
</evidence>
<dbReference type="KEGG" id="ttu:TERTU_3665"/>
<feature type="signal peptide" evidence="8">
    <location>
        <begin position="1"/>
        <end position="21"/>
    </location>
</feature>
<dbReference type="Gene3D" id="1.25.40.650">
    <property type="match status" value="1"/>
</dbReference>
<dbReference type="Pfam" id="PF04348">
    <property type="entry name" value="LppC"/>
    <property type="match status" value="1"/>
</dbReference>
<dbReference type="InterPro" id="IPR011990">
    <property type="entry name" value="TPR-like_helical_dom_sf"/>
</dbReference>
<dbReference type="GO" id="GO:0008360">
    <property type="term" value="P:regulation of cell shape"/>
    <property type="evidence" value="ECO:0007669"/>
    <property type="project" value="UniProtKB-KW"/>
</dbReference>
<feature type="chain" id="PRO_5002946633" evidence="8">
    <location>
        <begin position="22"/>
        <end position="624"/>
    </location>
</feature>
<dbReference type="InterPro" id="IPR007443">
    <property type="entry name" value="LpoA"/>
</dbReference>
<keyword evidence="1 8" id="KW-0732">Signal</keyword>
<keyword evidence="7 9" id="KW-0449">Lipoprotein</keyword>
<dbReference type="PANTHER" id="PTHR38038">
    <property type="entry name" value="PENICILLIN-BINDING PROTEIN ACTIVATOR LPOA"/>
    <property type="match status" value="1"/>
</dbReference>
<dbReference type="CDD" id="cd06339">
    <property type="entry name" value="PBP1_YraM_LppC_lipoprotein-like"/>
    <property type="match status" value="1"/>
</dbReference>
<dbReference type="InterPro" id="IPR028082">
    <property type="entry name" value="Peripla_BP_I"/>
</dbReference>
<dbReference type="eggNOG" id="COG3107">
    <property type="taxonomic scope" value="Bacteria"/>
</dbReference>
<evidence type="ECO:0000256" key="5">
    <source>
        <dbReference type="ARBA" id="ARBA00023139"/>
    </source>
</evidence>
<organism evidence="9 10">
    <name type="scientific">Teredinibacter turnerae (strain ATCC 39867 / T7901)</name>
    <dbReference type="NCBI Taxonomy" id="377629"/>
    <lineage>
        <taxon>Bacteria</taxon>
        <taxon>Pseudomonadati</taxon>
        <taxon>Pseudomonadota</taxon>
        <taxon>Gammaproteobacteria</taxon>
        <taxon>Cellvibrionales</taxon>
        <taxon>Cellvibrionaceae</taxon>
        <taxon>Teredinibacter</taxon>
    </lineage>
</organism>
<keyword evidence="5" id="KW-0564">Palmitate</keyword>
<dbReference type="PANTHER" id="PTHR38038:SF1">
    <property type="entry name" value="PENICILLIN-BINDING PROTEIN ACTIVATOR LPOA"/>
    <property type="match status" value="1"/>
</dbReference>
<dbReference type="SUPFAM" id="SSF53822">
    <property type="entry name" value="Periplasmic binding protein-like I"/>
    <property type="match status" value="1"/>
</dbReference>
<reference evidence="9 10" key="1">
    <citation type="journal article" date="2009" name="PLoS ONE">
        <title>The complete genome of Teredinibacter turnerae T7901: an intracellular endosymbiont of marine wood-boring bivalves (shipworms).</title>
        <authorList>
            <person name="Yang J.C."/>
            <person name="Madupu R."/>
            <person name="Durkin A.S."/>
            <person name="Ekborg N.A."/>
            <person name="Pedamallu C.S."/>
            <person name="Hostetler J.B."/>
            <person name="Radune D."/>
            <person name="Toms B.S."/>
            <person name="Henrissat B."/>
            <person name="Coutinho P.M."/>
            <person name="Schwarz S."/>
            <person name="Field L."/>
            <person name="Trindade-Silva A.E."/>
            <person name="Soares C.A.G."/>
            <person name="Elshahawi S."/>
            <person name="Hanora A."/>
            <person name="Schmidt E.W."/>
            <person name="Haygood M.G."/>
            <person name="Posfai J."/>
            <person name="Benner J."/>
            <person name="Madinger C."/>
            <person name="Nove J."/>
            <person name="Anton B."/>
            <person name="Chaudhary K."/>
            <person name="Foster J."/>
            <person name="Holman A."/>
            <person name="Kumar S."/>
            <person name="Lessard P.A."/>
            <person name="Luyten Y.A."/>
            <person name="Slatko B."/>
            <person name="Wood N."/>
            <person name="Wu B."/>
            <person name="Teplitski M."/>
            <person name="Mougous J.D."/>
            <person name="Ward N."/>
            <person name="Eisen J.A."/>
            <person name="Badger J.H."/>
            <person name="Distel D.L."/>
        </authorList>
    </citation>
    <scope>NUCLEOTIDE SEQUENCE [LARGE SCALE GENOMIC DNA]</scope>
    <source>
        <strain evidence="10">ATCC 39867 / T7901</strain>
    </source>
</reference>
<dbReference type="Gene3D" id="1.25.40.10">
    <property type="entry name" value="Tetratricopeptide repeat domain"/>
    <property type="match status" value="1"/>
</dbReference>
<dbReference type="GO" id="GO:0031241">
    <property type="term" value="C:periplasmic side of cell outer membrane"/>
    <property type="evidence" value="ECO:0007669"/>
    <property type="project" value="TreeGrafter"/>
</dbReference>
<accession>C5BS51</accession>
<dbReference type="Gene3D" id="3.40.50.2300">
    <property type="match status" value="2"/>
</dbReference>
<keyword evidence="6" id="KW-0998">Cell outer membrane</keyword>
<gene>
    <name evidence="9" type="ordered locus">TERTU_3665</name>
</gene>
<dbReference type="RefSeq" id="WP_015817481.1">
    <property type="nucleotide sequence ID" value="NC_012997.1"/>
</dbReference>
<dbReference type="AlphaFoldDB" id="C5BS51"/>
<dbReference type="GO" id="GO:0030234">
    <property type="term" value="F:enzyme regulator activity"/>
    <property type="evidence" value="ECO:0007669"/>
    <property type="project" value="TreeGrafter"/>
</dbReference>
<sequence length="624" mass="69666">MLPSFTFLRPLVLASGMLLLASCGNQPVKPDNAQASPATLSVEEINTLLTDAEASTGEERNRLLLQAAQAMLQSGELDWARNTLSKISLAGLSAEHYFTVNMLNADVALASGRQFIARRYLWDEHFEQVLSAQPLNSQISARTKRAALLYDLAEYRFVVGERILLDRLLEQAPDAQLARDANQDALWQALMELPLKDLQLEARMQSNPEAKGWFTLAALSKNNQTNMRLQLESVENWALNWPEHPASLRLPADLQLLKQLVAEKPQKIAVLLPLSGQYAQASQAIRDGLMAAYYGLAAQGDALPDLQYYDTEGRDINALFDEVVTQGAQLVIGPLSKENIDELALRPSLPVPTLALNYAEHQVGLTDGLYQFGLAVEDEARQVAERAWRDGHRRALILAPDGGWGDRNVDTFAATWQALGGTLAGDYRFKTQKDYSRMIAEAMDVTQSKERASHIRGILGQSLEFEPRPRKDIDLIFLVARPAEARQIKPTLAYHYAGKIPVYATSHIYNGVDDANADRDMNGIRFTTLPWFFDGASEEKPLMDAYVNGSAAFERLYALGVDAFHVYPRLRQLAQVRQAHYYGNTGRLNLDQQHRIVREQTWAQFKGGKAYATPTVSYEDTESF</sequence>
<dbReference type="STRING" id="377629.TERTU_3665"/>
<evidence type="ECO:0000256" key="2">
    <source>
        <dbReference type="ARBA" id="ARBA00022960"/>
    </source>
</evidence>
<evidence type="ECO:0000313" key="9">
    <source>
        <dbReference type="EMBL" id="ACR11369.1"/>
    </source>
</evidence>
<dbReference type="Proteomes" id="UP000009080">
    <property type="component" value="Chromosome"/>
</dbReference>